<keyword evidence="7" id="KW-1185">Reference proteome</keyword>
<dbReference type="InterPro" id="IPR009057">
    <property type="entry name" value="Homeodomain-like_sf"/>
</dbReference>
<evidence type="ECO:0000256" key="1">
    <source>
        <dbReference type="ARBA" id="ARBA00023015"/>
    </source>
</evidence>
<evidence type="ECO:0000256" key="3">
    <source>
        <dbReference type="ARBA" id="ARBA00023163"/>
    </source>
</evidence>
<dbReference type="Pfam" id="PF00440">
    <property type="entry name" value="TetR_N"/>
    <property type="match status" value="1"/>
</dbReference>
<evidence type="ECO:0000313" key="6">
    <source>
        <dbReference type="EMBL" id="GAA3242389.1"/>
    </source>
</evidence>
<dbReference type="PROSITE" id="PS50977">
    <property type="entry name" value="HTH_TETR_2"/>
    <property type="match status" value="1"/>
</dbReference>
<dbReference type="Pfam" id="PF21943">
    <property type="entry name" value="TetR_C_46"/>
    <property type="match status" value="1"/>
</dbReference>
<dbReference type="InterPro" id="IPR054129">
    <property type="entry name" value="DesT_TetR_C"/>
</dbReference>
<evidence type="ECO:0000256" key="2">
    <source>
        <dbReference type="ARBA" id="ARBA00023125"/>
    </source>
</evidence>
<protein>
    <recommendedName>
        <fullName evidence="5">HTH tetR-type domain-containing protein</fullName>
    </recommendedName>
</protein>
<feature type="domain" description="HTH tetR-type" evidence="5">
    <location>
        <begin position="1"/>
        <end position="54"/>
    </location>
</feature>
<dbReference type="EMBL" id="BAAAUV010000050">
    <property type="protein sequence ID" value="GAA3242389.1"/>
    <property type="molecule type" value="Genomic_DNA"/>
</dbReference>
<feature type="DNA-binding region" description="H-T-H motif" evidence="4">
    <location>
        <begin position="17"/>
        <end position="36"/>
    </location>
</feature>
<dbReference type="InterPro" id="IPR001647">
    <property type="entry name" value="HTH_TetR"/>
</dbReference>
<dbReference type="Gene3D" id="1.10.357.10">
    <property type="entry name" value="Tetracycline Repressor, domain 2"/>
    <property type="match status" value="1"/>
</dbReference>
<keyword evidence="1" id="KW-0805">Transcription regulation</keyword>
<accession>A0ABP6QMI2</accession>
<proteinExistence type="predicted"/>
<keyword evidence="2 4" id="KW-0238">DNA-binding</keyword>
<evidence type="ECO:0000259" key="5">
    <source>
        <dbReference type="PROSITE" id="PS50977"/>
    </source>
</evidence>
<evidence type="ECO:0000313" key="7">
    <source>
        <dbReference type="Proteomes" id="UP001501237"/>
    </source>
</evidence>
<dbReference type="InterPro" id="IPR050109">
    <property type="entry name" value="HTH-type_TetR-like_transc_reg"/>
</dbReference>
<name>A0ABP6QMI2_9ACTN</name>
<dbReference type="SUPFAM" id="SSF46689">
    <property type="entry name" value="Homeodomain-like"/>
    <property type="match status" value="1"/>
</dbReference>
<dbReference type="Proteomes" id="UP001501237">
    <property type="component" value="Unassembled WGS sequence"/>
</dbReference>
<comment type="caution">
    <text evidence="6">The sequence shown here is derived from an EMBL/GenBank/DDBJ whole genome shotgun (WGS) entry which is preliminary data.</text>
</comment>
<dbReference type="PANTHER" id="PTHR30055:SF174">
    <property type="entry name" value="TRANSCRIPTIONAL REGULATORY PROTEIN (PROBABLY TETR-FAMILY)-RELATED"/>
    <property type="match status" value="1"/>
</dbReference>
<dbReference type="PANTHER" id="PTHR30055">
    <property type="entry name" value="HTH-TYPE TRANSCRIPTIONAL REGULATOR RUTR"/>
    <property type="match status" value="1"/>
</dbReference>
<evidence type="ECO:0000256" key="4">
    <source>
        <dbReference type="PROSITE-ProRule" id="PRU00335"/>
    </source>
</evidence>
<keyword evidence="3" id="KW-0804">Transcription</keyword>
<sequence length="196" mass="21098">MRAASELFSTRAYDEVTTAEIARRAGVAYGLIAHHFVNKRGLYLATVNAAAERLRAVQEAPPEGGTPAELLRNAVARHVAYMDDNSAGFLALMRGGNGSDPEVRAIIEGLRWEGAARILRALGAAEPVRPTLRAAMRGWVGLLDELIIDLIHHHDVPREHLADLAATALAATLRRALALDPEMGIEASAIASLDER</sequence>
<reference evidence="7" key="1">
    <citation type="journal article" date="2019" name="Int. J. Syst. Evol. Microbiol.">
        <title>The Global Catalogue of Microorganisms (GCM) 10K type strain sequencing project: providing services to taxonomists for standard genome sequencing and annotation.</title>
        <authorList>
            <consortium name="The Broad Institute Genomics Platform"/>
            <consortium name="The Broad Institute Genome Sequencing Center for Infectious Disease"/>
            <person name="Wu L."/>
            <person name="Ma J."/>
        </authorList>
    </citation>
    <scope>NUCLEOTIDE SEQUENCE [LARGE SCALE GENOMIC DNA]</scope>
    <source>
        <strain evidence="7">JCM 9377</strain>
    </source>
</reference>
<gene>
    <name evidence="6" type="ORF">GCM10010468_80080</name>
</gene>
<organism evidence="6 7">
    <name type="scientific">Actinocorallia longicatena</name>
    <dbReference type="NCBI Taxonomy" id="111803"/>
    <lineage>
        <taxon>Bacteria</taxon>
        <taxon>Bacillati</taxon>
        <taxon>Actinomycetota</taxon>
        <taxon>Actinomycetes</taxon>
        <taxon>Streptosporangiales</taxon>
        <taxon>Thermomonosporaceae</taxon>
        <taxon>Actinocorallia</taxon>
    </lineage>
</organism>